<evidence type="ECO:0000256" key="1">
    <source>
        <dbReference type="SAM" id="MobiDB-lite"/>
    </source>
</evidence>
<keyword evidence="3" id="KW-1185">Reference proteome</keyword>
<feature type="compositionally biased region" description="Basic and acidic residues" evidence="1">
    <location>
        <begin position="43"/>
        <end position="72"/>
    </location>
</feature>
<proteinExistence type="predicted"/>
<comment type="caution">
    <text evidence="2">The sequence shown here is derived from an EMBL/GenBank/DDBJ whole genome shotgun (WGS) entry which is preliminary data.</text>
</comment>
<reference evidence="2" key="1">
    <citation type="submission" date="2020-05" db="EMBL/GenBank/DDBJ databases">
        <title>WGS assembly of Panicum virgatum.</title>
        <authorList>
            <person name="Lovell J.T."/>
            <person name="Jenkins J."/>
            <person name="Shu S."/>
            <person name="Juenger T.E."/>
            <person name="Schmutz J."/>
        </authorList>
    </citation>
    <scope>NUCLEOTIDE SEQUENCE</scope>
    <source>
        <strain evidence="2">AP13</strain>
    </source>
</reference>
<sequence length="148" mass="16555">MTRTFLLFDAAASQHAFHLLQFWQDEEIEAEEDTDEEDENAEREDAEHEVVMEFCRPPERRDLGGGPEDARRGTSSALRRRRRSFLSSRAAALPASCCSSHGPSALILCCGTRLGTTRFLLTVYPVALSVLLQAVGFPVFQGRVWVIV</sequence>
<feature type="compositionally biased region" description="Acidic residues" evidence="1">
    <location>
        <begin position="29"/>
        <end position="42"/>
    </location>
</feature>
<name>A0A8T0P9T0_PANVG</name>
<accession>A0A8T0P9T0</accession>
<dbReference type="EMBL" id="CM029052">
    <property type="protein sequence ID" value="KAG2558911.1"/>
    <property type="molecule type" value="Genomic_DNA"/>
</dbReference>
<dbReference type="AlphaFoldDB" id="A0A8T0P9T0"/>
<gene>
    <name evidence="2" type="ORF">PVAP13_8NG330256</name>
</gene>
<dbReference type="Proteomes" id="UP000823388">
    <property type="component" value="Chromosome 8N"/>
</dbReference>
<organism evidence="2 3">
    <name type="scientific">Panicum virgatum</name>
    <name type="common">Blackwell switchgrass</name>
    <dbReference type="NCBI Taxonomy" id="38727"/>
    <lineage>
        <taxon>Eukaryota</taxon>
        <taxon>Viridiplantae</taxon>
        <taxon>Streptophyta</taxon>
        <taxon>Embryophyta</taxon>
        <taxon>Tracheophyta</taxon>
        <taxon>Spermatophyta</taxon>
        <taxon>Magnoliopsida</taxon>
        <taxon>Liliopsida</taxon>
        <taxon>Poales</taxon>
        <taxon>Poaceae</taxon>
        <taxon>PACMAD clade</taxon>
        <taxon>Panicoideae</taxon>
        <taxon>Panicodae</taxon>
        <taxon>Paniceae</taxon>
        <taxon>Panicinae</taxon>
        <taxon>Panicum</taxon>
        <taxon>Panicum sect. Hiantes</taxon>
    </lineage>
</organism>
<evidence type="ECO:0000313" key="2">
    <source>
        <dbReference type="EMBL" id="KAG2558911.1"/>
    </source>
</evidence>
<protein>
    <submittedName>
        <fullName evidence="2">Uncharacterized protein</fullName>
    </submittedName>
</protein>
<evidence type="ECO:0000313" key="3">
    <source>
        <dbReference type="Proteomes" id="UP000823388"/>
    </source>
</evidence>
<feature type="region of interest" description="Disordered" evidence="1">
    <location>
        <begin position="29"/>
        <end position="79"/>
    </location>
</feature>